<dbReference type="AlphaFoldDB" id="A0A2N9F8J8"/>
<feature type="region of interest" description="Disordered" evidence="1">
    <location>
        <begin position="143"/>
        <end position="179"/>
    </location>
</feature>
<evidence type="ECO:0000256" key="1">
    <source>
        <dbReference type="SAM" id="MobiDB-lite"/>
    </source>
</evidence>
<feature type="compositionally biased region" description="Polar residues" evidence="1">
    <location>
        <begin position="143"/>
        <end position="155"/>
    </location>
</feature>
<protein>
    <submittedName>
        <fullName evidence="2">Uncharacterized protein</fullName>
    </submittedName>
</protein>
<reference evidence="2" key="1">
    <citation type="submission" date="2018-02" db="EMBL/GenBank/DDBJ databases">
        <authorList>
            <person name="Cohen D.B."/>
            <person name="Kent A.D."/>
        </authorList>
    </citation>
    <scope>NUCLEOTIDE SEQUENCE</scope>
</reference>
<organism evidence="2">
    <name type="scientific">Fagus sylvatica</name>
    <name type="common">Beechnut</name>
    <dbReference type="NCBI Taxonomy" id="28930"/>
    <lineage>
        <taxon>Eukaryota</taxon>
        <taxon>Viridiplantae</taxon>
        <taxon>Streptophyta</taxon>
        <taxon>Embryophyta</taxon>
        <taxon>Tracheophyta</taxon>
        <taxon>Spermatophyta</taxon>
        <taxon>Magnoliopsida</taxon>
        <taxon>eudicotyledons</taxon>
        <taxon>Gunneridae</taxon>
        <taxon>Pentapetalae</taxon>
        <taxon>rosids</taxon>
        <taxon>fabids</taxon>
        <taxon>Fagales</taxon>
        <taxon>Fagaceae</taxon>
        <taxon>Fagus</taxon>
    </lineage>
</organism>
<gene>
    <name evidence="2" type="ORF">FSB_LOCUS11081</name>
</gene>
<accession>A0A2N9F8J8</accession>
<proteinExistence type="predicted"/>
<evidence type="ECO:0000313" key="2">
    <source>
        <dbReference type="EMBL" id="SPC83199.1"/>
    </source>
</evidence>
<sequence length="179" mass="20775">MGDPWSEACDLVLEALDLPAYPLKRDSRLDSDHVAHDQRICPNPACTLTRPHVSPHKRDPYLWRSDPQARPVSMWFDPRDQPIRPKPPISELGLTNPNLGISSPFETQFRPFKCRYDLDSEENYFGGYPNFCYKRFQKGESSQSSQGFWQSPYDSDSSHGDQAYPRGNPYKYQGRHYYP</sequence>
<name>A0A2N9F8J8_FAGSY</name>
<dbReference type="EMBL" id="OIVN01000630">
    <property type="protein sequence ID" value="SPC83199.1"/>
    <property type="molecule type" value="Genomic_DNA"/>
</dbReference>